<name>A0A2U8FPB2_9BURK</name>
<keyword evidence="2" id="KW-1185">Reference proteome</keyword>
<dbReference type="Proteomes" id="UP000244892">
    <property type="component" value="Chromosome"/>
</dbReference>
<sequence>MSAAAPTWLLGLDFSSAPSARKPLTLAWGRRAGSVVRLERVDELPTHAALSALLDPAAPGPLASGFVMGCDFPFGLPRVFVEALATRGPGLLPRWLGGHDPVPGVAPELAHALSETERLIRALHAHCEDRAGFQRLVDGWGDTWHADRPPGPRLAHRTADLAIPDMVSTSPLQTRYVPVGKMYFEGLMRLVAANLALPGQREGRPYAVALEAYPGWLAREVLGRRSYKSDTVATDDRLIARKDLVAALEQGRTRLGLRLKLSAAQHDALVADPKGDRLDAVLCLIQAAWGQQRAEAGDARYGIPAGIDPVEGWILTG</sequence>
<dbReference type="RefSeq" id="WP_109035199.1">
    <property type="nucleotide sequence ID" value="NZ_CP029210.1"/>
</dbReference>
<dbReference type="OrthoDB" id="8557416at2"/>
<dbReference type="AlphaFoldDB" id="A0A2U8FPB2"/>
<accession>A0A2U8FPB2</accession>
<reference evidence="1 2" key="1">
    <citation type="submission" date="2018-05" db="EMBL/GenBank/DDBJ databases">
        <title>complete genome sequence of Aquabacterium olei NBRC 110486.</title>
        <authorList>
            <person name="Tang B."/>
            <person name="Chang J."/>
            <person name="Zhang L."/>
            <person name="Yang H."/>
        </authorList>
    </citation>
    <scope>NUCLEOTIDE SEQUENCE [LARGE SCALE GENOMIC DNA]</scope>
    <source>
        <strain evidence="1 2">NBRC 110486</strain>
    </source>
</reference>
<gene>
    <name evidence="1" type="ORF">DEH84_04655</name>
</gene>
<organism evidence="1 2">
    <name type="scientific">Aquabacterium olei</name>
    <dbReference type="NCBI Taxonomy" id="1296669"/>
    <lineage>
        <taxon>Bacteria</taxon>
        <taxon>Pseudomonadati</taxon>
        <taxon>Pseudomonadota</taxon>
        <taxon>Betaproteobacteria</taxon>
        <taxon>Burkholderiales</taxon>
        <taxon>Aquabacterium</taxon>
    </lineage>
</organism>
<evidence type="ECO:0000313" key="1">
    <source>
        <dbReference type="EMBL" id="AWI52787.1"/>
    </source>
</evidence>
<protein>
    <submittedName>
        <fullName evidence="1">DUF429 domain-containing protein</fullName>
    </submittedName>
</protein>
<proteinExistence type="predicted"/>
<evidence type="ECO:0000313" key="2">
    <source>
        <dbReference type="Proteomes" id="UP000244892"/>
    </source>
</evidence>
<dbReference type="EMBL" id="CP029210">
    <property type="protein sequence ID" value="AWI52787.1"/>
    <property type="molecule type" value="Genomic_DNA"/>
</dbReference>
<dbReference type="KEGG" id="aon:DEH84_04655"/>